<dbReference type="AlphaFoldDB" id="A0A511YZ13"/>
<sequence length="272" mass="28890">MTEAGRADGRYLVAVDVDGTLMRWDGTISDAVLDAVAAVRDAGHHVVVATGRSVISAGPVAQRLGLTSGPAVCSNGAVTVRMDPTAEAGYEVIETITFDPGPALRLIRTELPDAAYGVEEVGRGFYVTKPFPPGEIEGRHVQVTFEELCELPATRVVIRSPEHTKEQFHEIVARLGLHEVSYTVGWVAWLDLNPKGVSKATGLEAVRRHLGVDPSRTIAIGDGHNDLEMLRWAARGVAMGDADAVVREAADEVTGGVLEDGAAPVLRGLLTT</sequence>
<reference evidence="1 2" key="1">
    <citation type="submission" date="2019-07" db="EMBL/GenBank/DDBJ databases">
        <title>Whole genome shotgun sequence of Actinotalea fermentans NBRC 105374.</title>
        <authorList>
            <person name="Hosoyama A."/>
            <person name="Uohara A."/>
            <person name="Ohji S."/>
            <person name="Ichikawa N."/>
        </authorList>
    </citation>
    <scope>NUCLEOTIDE SEQUENCE [LARGE SCALE GENOMIC DNA]</scope>
    <source>
        <strain evidence="1 2">NBRC 105374</strain>
    </source>
</reference>
<dbReference type="GO" id="GO:0000287">
    <property type="term" value="F:magnesium ion binding"/>
    <property type="evidence" value="ECO:0007669"/>
    <property type="project" value="TreeGrafter"/>
</dbReference>
<dbReference type="SUPFAM" id="SSF56784">
    <property type="entry name" value="HAD-like"/>
    <property type="match status" value="1"/>
</dbReference>
<dbReference type="InterPro" id="IPR036412">
    <property type="entry name" value="HAD-like_sf"/>
</dbReference>
<evidence type="ECO:0000313" key="1">
    <source>
        <dbReference type="EMBL" id="GEN80438.1"/>
    </source>
</evidence>
<dbReference type="GO" id="GO:0016791">
    <property type="term" value="F:phosphatase activity"/>
    <property type="evidence" value="ECO:0007669"/>
    <property type="project" value="TreeGrafter"/>
</dbReference>
<protein>
    <submittedName>
        <fullName evidence="1">Haloacid dehalogenase</fullName>
    </submittedName>
</protein>
<dbReference type="InterPro" id="IPR023214">
    <property type="entry name" value="HAD_sf"/>
</dbReference>
<dbReference type="EMBL" id="BJYK01000007">
    <property type="protein sequence ID" value="GEN80438.1"/>
    <property type="molecule type" value="Genomic_DNA"/>
</dbReference>
<evidence type="ECO:0000313" key="2">
    <source>
        <dbReference type="Proteomes" id="UP000321484"/>
    </source>
</evidence>
<dbReference type="GO" id="GO:0005829">
    <property type="term" value="C:cytosol"/>
    <property type="evidence" value="ECO:0007669"/>
    <property type="project" value="TreeGrafter"/>
</dbReference>
<organism evidence="1 2">
    <name type="scientific">Actinotalea fermentans</name>
    <dbReference type="NCBI Taxonomy" id="43671"/>
    <lineage>
        <taxon>Bacteria</taxon>
        <taxon>Bacillati</taxon>
        <taxon>Actinomycetota</taxon>
        <taxon>Actinomycetes</taxon>
        <taxon>Micrococcales</taxon>
        <taxon>Cellulomonadaceae</taxon>
        <taxon>Actinotalea</taxon>
    </lineage>
</organism>
<gene>
    <name evidence="1" type="ORF">AFE02nite_21720</name>
</gene>
<dbReference type="Pfam" id="PF08282">
    <property type="entry name" value="Hydrolase_3"/>
    <property type="match status" value="1"/>
</dbReference>
<keyword evidence="2" id="KW-1185">Reference proteome</keyword>
<dbReference type="Gene3D" id="3.40.50.1000">
    <property type="entry name" value="HAD superfamily/HAD-like"/>
    <property type="match status" value="1"/>
</dbReference>
<dbReference type="Gene3D" id="3.30.1240.10">
    <property type="match status" value="1"/>
</dbReference>
<name>A0A511YZ13_9CELL</name>
<proteinExistence type="predicted"/>
<comment type="caution">
    <text evidence="1">The sequence shown here is derived from an EMBL/GenBank/DDBJ whole genome shotgun (WGS) entry which is preliminary data.</text>
</comment>
<dbReference type="PANTHER" id="PTHR10000:SF8">
    <property type="entry name" value="HAD SUPERFAMILY HYDROLASE-LIKE, TYPE 3"/>
    <property type="match status" value="1"/>
</dbReference>
<accession>A0A511YZ13</accession>
<dbReference type="RefSeq" id="WP_034247393.1">
    <property type="nucleotide sequence ID" value="NZ_BJYK01000007.1"/>
</dbReference>
<dbReference type="Proteomes" id="UP000321484">
    <property type="component" value="Unassembled WGS sequence"/>
</dbReference>
<dbReference type="PROSITE" id="PS01229">
    <property type="entry name" value="COF_2"/>
    <property type="match status" value="1"/>
</dbReference>
<dbReference type="PANTHER" id="PTHR10000">
    <property type="entry name" value="PHOSPHOSERINE PHOSPHATASE"/>
    <property type="match status" value="1"/>
</dbReference>